<protein>
    <recommendedName>
        <fullName evidence="3">Neutral/alkaline non-lysosomal ceramidase N-terminal domain-containing protein</fullName>
    </recommendedName>
</protein>
<proteinExistence type="predicted"/>
<evidence type="ECO:0008006" key="3">
    <source>
        <dbReference type="Google" id="ProtNLM"/>
    </source>
</evidence>
<dbReference type="Proteomes" id="UP001302349">
    <property type="component" value="Chromosome"/>
</dbReference>
<dbReference type="RefSeq" id="WP_317491081.1">
    <property type="nucleotide sequence ID" value="NZ_CP136051.1"/>
</dbReference>
<gene>
    <name evidence="1" type="ORF">RT717_07295</name>
</gene>
<evidence type="ECO:0000313" key="1">
    <source>
        <dbReference type="EMBL" id="WOK08441.1"/>
    </source>
</evidence>
<name>A0ABZ0IV09_9BACT</name>
<organism evidence="1 2">
    <name type="scientific">Imperialibacter roseus</name>
    <dbReference type="NCBI Taxonomy" id="1324217"/>
    <lineage>
        <taxon>Bacteria</taxon>
        <taxon>Pseudomonadati</taxon>
        <taxon>Bacteroidota</taxon>
        <taxon>Cytophagia</taxon>
        <taxon>Cytophagales</taxon>
        <taxon>Flammeovirgaceae</taxon>
        <taxon>Imperialibacter</taxon>
    </lineage>
</organism>
<accession>A0ABZ0IV09</accession>
<sequence>MKSSKIVTLIILLSAAVGMVRGQGIPSGALKVGAAREIMNPPASIFTASADQFRRFSGIHDSLLVRSIVIDNGFKKVALVSMDISKVPGGARFIQEVAAGTKIPQEDLFIAATHDHNTIQLPANDYADEYYNIIKNATIKSINAANAKLQPAKVGFAKGKAYINTNRDEKIGEGYHMGYNPDGPSDKTVAVVSFTTLSGEPIAIYANYAVHAVVMYRATTKDGLPEISADLPGATAKYVDSHFKNAVTVWTSGAAGDQNPMFMSTYNQDHPDTQDEGIGGYAILDVQARRLGEEIVRLVKSIKNTDQTVQIWSKKTSVTCEGQERKYPRNPEEPRGGYLAPTKVEMVDGNPVTIPLHLLMINDIALAGVAAEVFTEIGMHLKETSRFDRTMMVTVMANAIGYIPTDAAYLMPSEKALGNSLKPGCAEPAMIDAFVQLMDEYIALKQKAN</sequence>
<evidence type="ECO:0000313" key="2">
    <source>
        <dbReference type="Proteomes" id="UP001302349"/>
    </source>
</evidence>
<reference evidence="1 2" key="1">
    <citation type="journal article" date="2023" name="Microbiol. Resour. Announc.">
        <title>Complete Genome Sequence of Imperialibacter roseus strain P4T.</title>
        <authorList>
            <person name="Tizabi D.R."/>
            <person name="Bachvaroff T."/>
            <person name="Hill R.T."/>
        </authorList>
    </citation>
    <scope>NUCLEOTIDE SEQUENCE [LARGE SCALE GENOMIC DNA]</scope>
    <source>
        <strain evidence="1 2">P4T</strain>
    </source>
</reference>
<keyword evidence="2" id="KW-1185">Reference proteome</keyword>
<dbReference type="EMBL" id="CP136051">
    <property type="protein sequence ID" value="WOK08441.1"/>
    <property type="molecule type" value="Genomic_DNA"/>
</dbReference>